<evidence type="ECO:0000313" key="3">
    <source>
        <dbReference type="EMBL" id="CAB3920713.1"/>
    </source>
</evidence>
<comment type="similarity">
    <text evidence="1">Belongs to the universal stress protein A family.</text>
</comment>
<evidence type="ECO:0000256" key="1">
    <source>
        <dbReference type="ARBA" id="ARBA00008791"/>
    </source>
</evidence>
<dbReference type="Gene3D" id="3.40.50.620">
    <property type="entry name" value="HUPs"/>
    <property type="match status" value="1"/>
</dbReference>
<keyword evidence="4" id="KW-1185">Reference proteome</keyword>
<name>A0ABM8LLY3_9BURK</name>
<dbReference type="EMBL" id="CADIKR010000009">
    <property type="protein sequence ID" value="CAB3920713.1"/>
    <property type="molecule type" value="Genomic_DNA"/>
</dbReference>
<dbReference type="PANTHER" id="PTHR46268:SF6">
    <property type="entry name" value="UNIVERSAL STRESS PROTEIN UP12"/>
    <property type="match status" value="1"/>
</dbReference>
<reference evidence="3 4" key="1">
    <citation type="submission" date="2020-04" db="EMBL/GenBank/DDBJ databases">
        <authorList>
            <person name="De Canck E."/>
        </authorList>
    </citation>
    <scope>NUCLEOTIDE SEQUENCE [LARGE SCALE GENOMIC DNA]</scope>
    <source>
        <strain evidence="3 4">LMG 3415</strain>
    </source>
</reference>
<gene>
    <name evidence="3" type="ORF">LMG3415_05531</name>
</gene>
<sequence length="165" mass="17848">MLAAMYRRILIPIDGSSTSESGLDEAIRLAFLHDGVIRLICIVQPQPSSGAPGANCYFPAEIQALLFEHAAELLRNAATRVRANCIAVDSALVEAGERSFEECLAAEARAWEADLIVIGAHRSRDVRRMPMASPAPNLPRGVAVPLLLVREAAPKAVQPLVNSWR</sequence>
<dbReference type="PANTHER" id="PTHR46268">
    <property type="entry name" value="STRESS RESPONSE PROTEIN NHAX"/>
    <property type="match status" value="1"/>
</dbReference>
<organism evidence="3 4">
    <name type="scientific">Achromobacter mucicolens</name>
    <dbReference type="NCBI Taxonomy" id="1389922"/>
    <lineage>
        <taxon>Bacteria</taxon>
        <taxon>Pseudomonadati</taxon>
        <taxon>Pseudomonadota</taxon>
        <taxon>Betaproteobacteria</taxon>
        <taxon>Burkholderiales</taxon>
        <taxon>Alcaligenaceae</taxon>
        <taxon>Achromobacter</taxon>
    </lineage>
</organism>
<evidence type="ECO:0000259" key="2">
    <source>
        <dbReference type="Pfam" id="PF00582"/>
    </source>
</evidence>
<dbReference type="SUPFAM" id="SSF52402">
    <property type="entry name" value="Adenine nucleotide alpha hydrolases-like"/>
    <property type="match status" value="1"/>
</dbReference>
<dbReference type="PRINTS" id="PR01438">
    <property type="entry name" value="UNVRSLSTRESS"/>
</dbReference>
<comment type="caution">
    <text evidence="3">The sequence shown here is derived from an EMBL/GenBank/DDBJ whole genome shotgun (WGS) entry which is preliminary data.</text>
</comment>
<dbReference type="InterPro" id="IPR006016">
    <property type="entry name" value="UspA"/>
</dbReference>
<dbReference type="InterPro" id="IPR006015">
    <property type="entry name" value="Universal_stress_UspA"/>
</dbReference>
<evidence type="ECO:0000313" key="4">
    <source>
        <dbReference type="Proteomes" id="UP000507140"/>
    </source>
</evidence>
<dbReference type="Pfam" id="PF00582">
    <property type="entry name" value="Usp"/>
    <property type="match status" value="1"/>
</dbReference>
<accession>A0ABM8LLY3</accession>
<feature type="domain" description="UspA" evidence="2">
    <location>
        <begin position="5"/>
        <end position="150"/>
    </location>
</feature>
<proteinExistence type="inferred from homology"/>
<dbReference type="Proteomes" id="UP000507140">
    <property type="component" value="Unassembled WGS sequence"/>
</dbReference>
<protein>
    <recommendedName>
        <fullName evidence="2">UspA domain-containing protein</fullName>
    </recommendedName>
</protein>
<dbReference type="InterPro" id="IPR014729">
    <property type="entry name" value="Rossmann-like_a/b/a_fold"/>
</dbReference>
<dbReference type="CDD" id="cd00293">
    <property type="entry name" value="USP-like"/>
    <property type="match status" value="1"/>
</dbReference>
<dbReference type="RefSeq" id="WP_253858009.1">
    <property type="nucleotide sequence ID" value="NZ_JAMZII010000012.1"/>
</dbReference>